<dbReference type="Proteomes" id="UP000826254">
    <property type="component" value="Chromosome"/>
</dbReference>
<feature type="domain" description="HTH arsR-type" evidence="2">
    <location>
        <begin position="31"/>
        <end position="131"/>
    </location>
</feature>
<dbReference type="InterPro" id="IPR056525">
    <property type="entry name" value="HVO_1552_C"/>
</dbReference>
<dbReference type="AlphaFoldDB" id="A0A8T8WAQ0"/>
<dbReference type="InterPro" id="IPR036390">
    <property type="entry name" value="WH_DNA-bd_sf"/>
</dbReference>
<dbReference type="SMART" id="SM00418">
    <property type="entry name" value="HTH_ARSR"/>
    <property type="match status" value="1"/>
</dbReference>
<dbReference type="CDD" id="cd00090">
    <property type="entry name" value="HTH_ARSR"/>
    <property type="match status" value="1"/>
</dbReference>
<feature type="transmembrane region" description="Helical" evidence="1">
    <location>
        <begin position="122"/>
        <end position="143"/>
    </location>
</feature>
<dbReference type="Pfam" id="PF12840">
    <property type="entry name" value="HTH_20"/>
    <property type="match status" value="1"/>
</dbReference>
<proteinExistence type="predicted"/>
<evidence type="ECO:0000259" key="2">
    <source>
        <dbReference type="SMART" id="SM00418"/>
    </source>
</evidence>
<dbReference type="EMBL" id="CP081958">
    <property type="protein sequence ID" value="QZP36834.1"/>
    <property type="molecule type" value="Genomic_DNA"/>
</dbReference>
<keyword evidence="1" id="KW-1133">Transmembrane helix</keyword>
<gene>
    <name evidence="3" type="ORF">K6T50_11080</name>
</gene>
<evidence type="ECO:0000313" key="4">
    <source>
        <dbReference type="Proteomes" id="UP000826254"/>
    </source>
</evidence>
<keyword evidence="4" id="KW-1185">Reference proteome</keyword>
<dbReference type="Pfam" id="PF24267">
    <property type="entry name" value="HVO_1552_C"/>
    <property type="match status" value="1"/>
</dbReference>
<dbReference type="InterPro" id="IPR036388">
    <property type="entry name" value="WH-like_DNA-bd_sf"/>
</dbReference>
<evidence type="ECO:0000256" key="1">
    <source>
        <dbReference type="SAM" id="Phobius"/>
    </source>
</evidence>
<accession>A0A8T8WAQ0</accession>
<dbReference type="InterPro" id="IPR011991">
    <property type="entry name" value="ArsR-like_HTH"/>
</dbReference>
<feature type="transmembrane region" description="Helical" evidence="1">
    <location>
        <begin position="185"/>
        <end position="203"/>
    </location>
</feature>
<keyword evidence="1" id="KW-0472">Membrane</keyword>
<protein>
    <submittedName>
        <fullName evidence="3">Winged helix-turn-helix domain-containing protein</fullName>
    </submittedName>
</protein>
<name>A0A8T8WAQ0_9EURY</name>
<dbReference type="Gene3D" id="1.10.10.10">
    <property type="entry name" value="Winged helix-like DNA-binding domain superfamily/Winged helix DNA-binding domain"/>
    <property type="match status" value="1"/>
</dbReference>
<dbReference type="GeneID" id="67178692"/>
<keyword evidence="1" id="KW-0812">Transmembrane</keyword>
<reference evidence="3 4" key="1">
    <citation type="journal article" date="2021" name="Int. J. Syst. Evol. Microbiol.">
        <title>Halobaculum halophilum sp. nov. and Halobaculum salinum sp. nov., isolated from salt lake and saline soil.</title>
        <authorList>
            <person name="Cui H.L."/>
            <person name="Shi X.W."/>
            <person name="Yin X.M."/>
            <person name="Yang X.Y."/>
            <person name="Hou J."/>
            <person name="Zhu L."/>
        </authorList>
    </citation>
    <scope>NUCLEOTIDE SEQUENCE [LARGE SCALE GENOMIC DNA]</scope>
    <source>
        <strain evidence="3 4">NBRC 109044</strain>
    </source>
</reference>
<dbReference type="RefSeq" id="WP_222606652.1">
    <property type="nucleotide sequence ID" value="NZ_CP081958.1"/>
</dbReference>
<dbReference type="KEGG" id="hmp:K6T50_11080"/>
<dbReference type="SUPFAM" id="SSF46785">
    <property type="entry name" value="Winged helix' DNA-binding domain"/>
    <property type="match status" value="1"/>
</dbReference>
<dbReference type="InterPro" id="IPR001845">
    <property type="entry name" value="HTH_ArsR_DNA-bd_dom"/>
</dbReference>
<dbReference type="GO" id="GO:0003700">
    <property type="term" value="F:DNA-binding transcription factor activity"/>
    <property type="evidence" value="ECO:0007669"/>
    <property type="project" value="InterPro"/>
</dbReference>
<evidence type="ECO:0000313" key="3">
    <source>
        <dbReference type="EMBL" id="QZP36834.1"/>
    </source>
</evidence>
<sequence>MASPIERLRGRTARPATESRVIDLAGEESEDVLDALATGTRRQLYLSLFDSTATTSELAERVDTSVQNVHHHVSVLRDVGLVRPVDTVYSEKGNEMTVYGPASDPLVLVGGHRHMDSDDVSLADLVAGVGLLALASVVVQWAAERLWTQVSTVPGAVGTASYADGGSSLVATIAWFVFEVVEPGVLFFVAGLLVAVLVSLASGGDRTR</sequence>
<organism evidence="3 4">
    <name type="scientific">Halobaculum magnesiiphilum</name>
    <dbReference type="NCBI Taxonomy" id="1017351"/>
    <lineage>
        <taxon>Archaea</taxon>
        <taxon>Methanobacteriati</taxon>
        <taxon>Methanobacteriota</taxon>
        <taxon>Stenosarchaea group</taxon>
        <taxon>Halobacteria</taxon>
        <taxon>Halobacteriales</taxon>
        <taxon>Haloferacaceae</taxon>
        <taxon>Halobaculum</taxon>
    </lineage>
</organism>